<evidence type="ECO:0000313" key="1">
    <source>
        <dbReference type="EMBL" id="MBS1257156.1"/>
    </source>
</evidence>
<sequence length="70" mass="8125">MMEDFRVFYDEKEDILYFGKEGQEEKSIELSPGVNMDLDESGKLIGIEVFKASSLFKDIIKQMTKRLQSV</sequence>
<dbReference type="AlphaFoldDB" id="A0A941W214"/>
<proteinExistence type="predicted"/>
<comment type="caution">
    <text evidence="1">The sequence shown here is derived from an EMBL/GenBank/DDBJ whole genome shotgun (WGS) entry which is preliminary data.</text>
</comment>
<dbReference type="Proteomes" id="UP000722750">
    <property type="component" value="Unassembled WGS sequence"/>
</dbReference>
<evidence type="ECO:0000313" key="2">
    <source>
        <dbReference type="Proteomes" id="UP000722750"/>
    </source>
</evidence>
<organism evidence="1 2">
    <name type="scientific">Candidatus Scalindua arabica</name>
    <dbReference type="NCBI Taxonomy" id="1127984"/>
    <lineage>
        <taxon>Bacteria</taxon>
        <taxon>Pseudomonadati</taxon>
        <taxon>Planctomycetota</taxon>
        <taxon>Candidatus Brocadiia</taxon>
        <taxon>Candidatus Brocadiales</taxon>
        <taxon>Candidatus Scalinduaceae</taxon>
        <taxon>Candidatus Scalindua</taxon>
    </lineage>
</organism>
<dbReference type="Pfam" id="PF10049">
    <property type="entry name" value="DUF2283"/>
    <property type="match status" value="1"/>
</dbReference>
<protein>
    <recommendedName>
        <fullName evidence="3">DUF2283 domain-containing protein</fullName>
    </recommendedName>
</protein>
<dbReference type="EMBL" id="JAANXD010000011">
    <property type="protein sequence ID" value="MBS1257156.1"/>
    <property type="molecule type" value="Genomic_DNA"/>
</dbReference>
<dbReference type="InterPro" id="IPR019270">
    <property type="entry name" value="DUF2283"/>
</dbReference>
<dbReference type="PANTHER" id="PTHR37029:SF1">
    <property type="entry name" value="SSR1768 PROTEIN"/>
    <property type="match status" value="1"/>
</dbReference>
<name>A0A941W214_9BACT</name>
<accession>A0A941W214</accession>
<dbReference type="PANTHER" id="PTHR37029">
    <property type="entry name" value="SSR1768 PROTEIN"/>
    <property type="match status" value="1"/>
</dbReference>
<gene>
    <name evidence="1" type="ORF">MAG551_00192</name>
</gene>
<reference evidence="1" key="1">
    <citation type="journal article" date="2021" name="ISME J.">
        <title>Fine-scale metabolic discontinuity in a stratified prokaryote microbiome of a Red Sea deep halocline.</title>
        <authorList>
            <person name="Michoud G."/>
            <person name="Ngugi D.K."/>
            <person name="Barozzi A."/>
            <person name="Merlino G."/>
            <person name="Calleja M.L."/>
            <person name="Delgado-Huertas A."/>
            <person name="Moran X.A.G."/>
            <person name="Daffonchio D."/>
        </authorList>
    </citation>
    <scope>NUCLEOTIDE SEQUENCE</scope>
    <source>
        <strain evidence="1">SuakinDeep_MAG55_1</strain>
    </source>
</reference>
<evidence type="ECO:0008006" key="3">
    <source>
        <dbReference type="Google" id="ProtNLM"/>
    </source>
</evidence>